<evidence type="ECO:0000313" key="2">
    <source>
        <dbReference type="EMBL" id="CAL8122510.1"/>
    </source>
</evidence>
<feature type="compositionally biased region" description="Low complexity" evidence="1">
    <location>
        <begin position="278"/>
        <end position="289"/>
    </location>
</feature>
<proteinExistence type="predicted"/>
<evidence type="ECO:0000313" key="3">
    <source>
        <dbReference type="Proteomes" id="UP001642540"/>
    </source>
</evidence>
<comment type="caution">
    <text evidence="2">The sequence shown here is derived from an EMBL/GenBank/DDBJ whole genome shotgun (WGS) entry which is preliminary data.</text>
</comment>
<feature type="region of interest" description="Disordered" evidence="1">
    <location>
        <begin position="46"/>
        <end position="67"/>
    </location>
</feature>
<gene>
    <name evidence="2" type="ORF">ODALV1_LOCUS19838</name>
</gene>
<reference evidence="2 3" key="1">
    <citation type="submission" date="2024-08" db="EMBL/GenBank/DDBJ databases">
        <authorList>
            <person name="Cucini C."/>
            <person name="Frati F."/>
        </authorList>
    </citation>
    <scope>NUCLEOTIDE SEQUENCE [LARGE SCALE GENOMIC DNA]</scope>
</reference>
<dbReference type="Proteomes" id="UP001642540">
    <property type="component" value="Unassembled WGS sequence"/>
</dbReference>
<feature type="region of interest" description="Disordered" evidence="1">
    <location>
        <begin position="1"/>
        <end position="20"/>
    </location>
</feature>
<keyword evidence="3" id="KW-1185">Reference proteome</keyword>
<feature type="compositionally biased region" description="Polar residues" evidence="1">
    <location>
        <begin position="10"/>
        <end position="20"/>
    </location>
</feature>
<dbReference type="EMBL" id="CAXLJM020000068">
    <property type="protein sequence ID" value="CAL8122510.1"/>
    <property type="molecule type" value="Genomic_DNA"/>
</dbReference>
<feature type="region of interest" description="Disordered" evidence="1">
    <location>
        <begin position="546"/>
        <end position="570"/>
    </location>
</feature>
<sequence>MESLRRHKNGSQNDLSNEHSSTCGGSILCDVAKLVAGINRISKRLSRENSEDLSKQTSQVDSSEVVKRKDRNGKGRRLCSSNCHLLERERKACSKDCSEEIISRKYYHSGGGCCIQRKCDNEDASKVFDREDRKCHPIQNECYCNRDRYQRRRCSIDDSNYRCCTRPQTAICGCRDRCDDDHYHYSSVPNRRLCSTACESRKYHDDQHHCSYHKNGNGQNRRLDLKLVEFISETAKLIQNAKEDKEKERKDILRSNLYKQPGEAMNGIELEKEFQEIKSSTSSRKNSTNADVTNSSQKGKADQNSKSGNSNLEEMTFQIIPSPAQKEKEKESQKGKTEGGNPAETTNLNYIPPQLKERYIQSSTNVPGTKRNVNGTDNNENNSSPFGNGSPVEKITIENPQLQQFIGDVLSAINEIQEEDEDPFCSSPCSRETSCDNCISQKSETMPLQHATDIRCRSRTKRPRVCSYFIPVCLSSGPSQCQPYCHSNQIQDSQNSIMPLQESFQQNNTVCFQRVKWREQCLTNSRQSARQAQQCPNQINNIQGLRRCPPSATAGSANRQRGLRNVGQQQSPDVCDTITYFVPPHRTYWQNM</sequence>
<feature type="compositionally biased region" description="Basic and acidic residues" evidence="1">
    <location>
        <begin position="325"/>
        <end position="337"/>
    </location>
</feature>
<feature type="region of interest" description="Disordered" evidence="1">
    <location>
        <begin position="275"/>
        <end position="390"/>
    </location>
</feature>
<organism evidence="2 3">
    <name type="scientific">Orchesella dallaii</name>
    <dbReference type="NCBI Taxonomy" id="48710"/>
    <lineage>
        <taxon>Eukaryota</taxon>
        <taxon>Metazoa</taxon>
        <taxon>Ecdysozoa</taxon>
        <taxon>Arthropoda</taxon>
        <taxon>Hexapoda</taxon>
        <taxon>Collembola</taxon>
        <taxon>Entomobryomorpha</taxon>
        <taxon>Entomobryoidea</taxon>
        <taxon>Orchesellidae</taxon>
        <taxon>Orchesellinae</taxon>
        <taxon>Orchesella</taxon>
    </lineage>
</organism>
<feature type="compositionally biased region" description="Polar residues" evidence="1">
    <location>
        <begin position="290"/>
        <end position="313"/>
    </location>
</feature>
<protein>
    <submittedName>
        <fullName evidence="2">Uncharacterized protein</fullName>
    </submittedName>
</protein>
<accession>A0ABP1RER8</accession>
<feature type="compositionally biased region" description="Polar residues" evidence="1">
    <location>
        <begin position="360"/>
        <end position="387"/>
    </location>
</feature>
<name>A0ABP1RER8_9HEXA</name>
<evidence type="ECO:0000256" key="1">
    <source>
        <dbReference type="SAM" id="MobiDB-lite"/>
    </source>
</evidence>